<keyword evidence="9 18" id="KW-0560">Oxidoreductase</keyword>
<feature type="transmembrane region" description="Helical" evidence="18">
    <location>
        <begin position="130"/>
        <end position="151"/>
    </location>
</feature>
<evidence type="ECO:0000256" key="10">
    <source>
        <dbReference type="ARBA" id="ARBA00023011"/>
    </source>
</evidence>
<dbReference type="EMBL" id="PVWQ01000016">
    <property type="protein sequence ID" value="RDW61748.1"/>
    <property type="molecule type" value="Genomic_DNA"/>
</dbReference>
<dbReference type="STRING" id="1810919.A0A3D8QJ60"/>
<protein>
    <recommendedName>
        <fullName evidence="16 18">Delta(24(24(1)))-sterol reductase</fullName>
        <ecNumber evidence="16 18">1.3.1.71</ecNumber>
    </recommendedName>
    <alternativeName>
        <fullName evidence="18">C-24(28) sterol reductase</fullName>
    </alternativeName>
    <alternativeName>
        <fullName evidence="18">Sterol Delta(24(28))-reductase</fullName>
    </alternativeName>
</protein>
<dbReference type="PROSITE" id="PS01017">
    <property type="entry name" value="STEROL_REDUCT_1"/>
    <property type="match status" value="1"/>
</dbReference>
<dbReference type="GeneID" id="38120790"/>
<keyword evidence="14 18" id="KW-0753">Steroid metabolism</keyword>
<dbReference type="AlphaFoldDB" id="A0A3D8QJ60"/>
<keyword evidence="20" id="KW-1185">Reference proteome</keyword>
<evidence type="ECO:0000256" key="1">
    <source>
        <dbReference type="ARBA" id="ARBA00004477"/>
    </source>
</evidence>
<feature type="transmembrane region" description="Helical" evidence="18">
    <location>
        <begin position="193"/>
        <end position="215"/>
    </location>
</feature>
<dbReference type="OrthoDB" id="5326588at2759"/>
<dbReference type="RefSeq" id="XP_026598879.1">
    <property type="nucleotide sequence ID" value="XM_026752436.1"/>
</dbReference>
<feature type="transmembrane region" description="Helical" evidence="18">
    <location>
        <begin position="384"/>
        <end position="408"/>
    </location>
</feature>
<keyword evidence="6" id="KW-0521">NADP</keyword>
<evidence type="ECO:0000313" key="19">
    <source>
        <dbReference type="EMBL" id="RDW61748.1"/>
    </source>
</evidence>
<comment type="catalytic activity">
    <reaction evidence="17">
        <text>ergosterol + NADP(+) = ergosta-5,7,22,24(28)-tetraen-3beta-ol + NADPH + H(+)</text>
        <dbReference type="Rhea" id="RHEA:18501"/>
        <dbReference type="ChEBI" id="CHEBI:15378"/>
        <dbReference type="ChEBI" id="CHEBI:16933"/>
        <dbReference type="ChEBI" id="CHEBI:18249"/>
        <dbReference type="ChEBI" id="CHEBI:57783"/>
        <dbReference type="ChEBI" id="CHEBI:58349"/>
        <dbReference type="EC" id="1.3.1.71"/>
    </reaction>
    <physiologicalReaction direction="right-to-left" evidence="17">
        <dbReference type="Rhea" id="RHEA:18503"/>
    </physiologicalReaction>
</comment>
<keyword evidence="11 18" id="KW-0443">Lipid metabolism</keyword>
<evidence type="ECO:0000256" key="14">
    <source>
        <dbReference type="ARBA" id="ARBA00023221"/>
    </source>
</evidence>
<keyword evidence="8 18" id="KW-1133">Transmembrane helix</keyword>
<evidence type="ECO:0000256" key="3">
    <source>
        <dbReference type="ARBA" id="ARBA00022516"/>
    </source>
</evidence>
<keyword evidence="4 18" id="KW-0812">Transmembrane</keyword>
<evidence type="ECO:0000256" key="8">
    <source>
        <dbReference type="ARBA" id="ARBA00022989"/>
    </source>
</evidence>
<feature type="transmembrane region" description="Helical" evidence="18">
    <location>
        <begin position="420"/>
        <end position="436"/>
    </location>
</feature>
<organism evidence="19 20">
    <name type="scientific">Aspergillus mulundensis</name>
    <dbReference type="NCBI Taxonomy" id="1810919"/>
    <lineage>
        <taxon>Eukaryota</taxon>
        <taxon>Fungi</taxon>
        <taxon>Dikarya</taxon>
        <taxon>Ascomycota</taxon>
        <taxon>Pezizomycotina</taxon>
        <taxon>Eurotiomycetes</taxon>
        <taxon>Eurotiomycetidae</taxon>
        <taxon>Eurotiales</taxon>
        <taxon>Aspergillaceae</taxon>
        <taxon>Aspergillus</taxon>
        <taxon>Aspergillus subgen. Nidulantes</taxon>
    </lineage>
</organism>
<feature type="transmembrane region" description="Helical" evidence="18">
    <location>
        <begin position="262"/>
        <end position="286"/>
    </location>
</feature>
<dbReference type="InterPro" id="IPR001171">
    <property type="entry name" value="ERG24_DHCR-like"/>
</dbReference>
<keyword evidence="5" id="KW-0256">Endoplasmic reticulum</keyword>
<name>A0A3D8QJ60_9EURO</name>
<comment type="pathway">
    <text evidence="15 18">Steroid metabolism; ergosterol biosynthesis.</text>
</comment>
<evidence type="ECO:0000313" key="20">
    <source>
        <dbReference type="Proteomes" id="UP000256690"/>
    </source>
</evidence>
<evidence type="ECO:0000256" key="5">
    <source>
        <dbReference type="ARBA" id="ARBA00022824"/>
    </source>
</evidence>
<dbReference type="PANTHER" id="PTHR21257:SF31">
    <property type="entry name" value="DELTA(24(24(1)))-STEROL REDUCTASE ERG4"/>
    <property type="match status" value="1"/>
</dbReference>
<feature type="transmembrane region" description="Helical" evidence="18">
    <location>
        <begin position="227"/>
        <end position="250"/>
    </location>
</feature>
<comment type="similarity">
    <text evidence="2 18">Belongs to the ERG4/ERG24 family.</text>
</comment>
<reference evidence="19 20" key="1">
    <citation type="journal article" date="2018" name="IMA Fungus">
        <title>IMA Genome-F 9: Draft genome sequence of Annulohypoxylon stygium, Aspergillus mulundensis, Berkeleyomyces basicola (syn. Thielaviopsis basicola), Ceratocystis smalleyi, two Cercospora beticola strains, Coleophoma cylindrospora, Fusarium fracticaudum, Phialophora cf. hyalina, and Morchella septimelata.</title>
        <authorList>
            <person name="Wingfield B.D."/>
            <person name="Bills G.F."/>
            <person name="Dong Y."/>
            <person name="Huang W."/>
            <person name="Nel W.J."/>
            <person name="Swalarsk-Parry B.S."/>
            <person name="Vaghefi N."/>
            <person name="Wilken P.M."/>
            <person name="An Z."/>
            <person name="de Beer Z.W."/>
            <person name="De Vos L."/>
            <person name="Chen L."/>
            <person name="Duong T.A."/>
            <person name="Gao Y."/>
            <person name="Hammerbacher A."/>
            <person name="Kikkert J.R."/>
            <person name="Li Y."/>
            <person name="Li H."/>
            <person name="Li K."/>
            <person name="Li Q."/>
            <person name="Liu X."/>
            <person name="Ma X."/>
            <person name="Naidoo K."/>
            <person name="Pethybridge S.J."/>
            <person name="Sun J."/>
            <person name="Steenkamp E.T."/>
            <person name="van der Nest M.A."/>
            <person name="van Wyk S."/>
            <person name="Wingfield M.J."/>
            <person name="Xiong C."/>
            <person name="Yue Q."/>
            <person name="Zhang X."/>
        </authorList>
    </citation>
    <scope>NUCLEOTIDE SEQUENCE [LARGE SCALE GENOMIC DNA]</scope>
    <source>
        <strain evidence="19 20">DSM 5745</strain>
    </source>
</reference>
<keyword evidence="13 18" id="KW-1207">Sterol metabolism</keyword>
<dbReference type="Pfam" id="PF01222">
    <property type="entry name" value="ERG4_ERG24"/>
    <property type="match status" value="1"/>
</dbReference>
<evidence type="ECO:0000256" key="11">
    <source>
        <dbReference type="ARBA" id="ARBA00023098"/>
    </source>
</evidence>
<dbReference type="FunFam" id="1.20.120.1630:FF:000003">
    <property type="entry name" value="C-24(28) sterol reductase"/>
    <property type="match status" value="1"/>
</dbReference>
<comment type="subcellular location">
    <subcellularLocation>
        <location evidence="1">Endoplasmic reticulum membrane</location>
        <topology evidence="1">Multi-pass membrane protein</topology>
    </subcellularLocation>
</comment>
<keyword evidence="7 18" id="KW-0752">Steroid biosynthesis</keyword>
<evidence type="ECO:0000256" key="4">
    <source>
        <dbReference type="ARBA" id="ARBA00022692"/>
    </source>
</evidence>
<dbReference type="Proteomes" id="UP000256690">
    <property type="component" value="Unassembled WGS sequence"/>
</dbReference>
<sequence length="563" mass="66135">MLRVRTPVLNRYSIDELTPAIKHNLTEEQPRKLSFLLPLFKIRDISIMDGDGEKLRMHRVFRADRGLRGEHGSRIYTLQEDIKSKTWHYNGITTHEKELYPRPELRNRRNGRIHETKSKAKAVEKPHFEFGGPVGVSALMIGFPLIMYYMYIGATFYDGKLPLPEPDQSIPQFLGRLFDLVYTHAYPHKKAWIIYWSFLIFEGFAYLYFPGVYRVGKPLPHLNGYQLPYYCSAAWSWFTTIALALGLHFSGLFRLDTLITEFGSIMSVAIASGYIVSIIAYVSALARGAQHRMTGSHIYDFFMGAELNPRLFKWIDMKMFFEVRIPWFILFLLTLATALKQFEELGYVSGEVCFLLMAHFLYTNACAKGEDLIIPSWDMYYEKWGFMLIFWNLAGVPMSYCHCTLYLANHDPSRYRWNPIILAIWAALYLFFYWIWDTTNSQKNVFRAEERGASVDRKSFPQLPWRSIKNPKTIKTPDGGLILCDGWYGIARKIHYTCDWFFAISWGLITGFDSPFPWFYSVFFSVMIVHRARRDIQRCRERYGDAWIEYEKRVPWLFVPYVF</sequence>
<dbReference type="Gene3D" id="1.20.120.1630">
    <property type="match status" value="1"/>
</dbReference>
<keyword evidence="10 18" id="KW-0756">Sterol biosynthesis</keyword>
<evidence type="ECO:0000256" key="6">
    <source>
        <dbReference type="ARBA" id="ARBA00022857"/>
    </source>
</evidence>
<evidence type="ECO:0000256" key="9">
    <source>
        <dbReference type="ARBA" id="ARBA00023002"/>
    </source>
</evidence>
<evidence type="ECO:0000256" key="12">
    <source>
        <dbReference type="ARBA" id="ARBA00023136"/>
    </source>
</evidence>
<keyword evidence="3 18" id="KW-0444">Lipid biosynthesis</keyword>
<dbReference type="PANTHER" id="PTHR21257">
    <property type="entry name" value="DELTA(14)-STEROL REDUCTASE"/>
    <property type="match status" value="1"/>
</dbReference>
<dbReference type="GO" id="GO:0005789">
    <property type="term" value="C:endoplasmic reticulum membrane"/>
    <property type="evidence" value="ECO:0007669"/>
    <property type="project" value="UniProtKB-SubCell"/>
</dbReference>
<evidence type="ECO:0000256" key="18">
    <source>
        <dbReference type="RuleBase" id="RU369120"/>
    </source>
</evidence>
<feature type="transmembrane region" description="Helical" evidence="18">
    <location>
        <begin position="319"/>
        <end position="339"/>
    </location>
</feature>
<evidence type="ECO:0000256" key="16">
    <source>
        <dbReference type="ARBA" id="ARBA00038892"/>
    </source>
</evidence>
<evidence type="ECO:0000256" key="2">
    <source>
        <dbReference type="ARBA" id="ARBA00005402"/>
    </source>
</evidence>
<dbReference type="EC" id="1.3.1.71" evidence="16 18"/>
<proteinExistence type="inferred from homology"/>
<evidence type="ECO:0000256" key="17">
    <source>
        <dbReference type="ARBA" id="ARBA00048918"/>
    </source>
</evidence>
<dbReference type="GO" id="GO:0006696">
    <property type="term" value="P:ergosterol biosynthetic process"/>
    <property type="evidence" value="ECO:0007669"/>
    <property type="project" value="TreeGrafter"/>
</dbReference>
<evidence type="ECO:0000256" key="7">
    <source>
        <dbReference type="ARBA" id="ARBA00022955"/>
    </source>
</evidence>
<evidence type="ECO:0000256" key="15">
    <source>
        <dbReference type="ARBA" id="ARBA00029435"/>
    </source>
</evidence>
<comment type="caution">
    <text evidence="19">The sequence shown here is derived from an EMBL/GenBank/DDBJ whole genome shotgun (WGS) entry which is preliminary data.</text>
</comment>
<accession>A0A3D8QJ60</accession>
<keyword evidence="12 18" id="KW-0472">Membrane</keyword>
<evidence type="ECO:0000256" key="13">
    <source>
        <dbReference type="ARBA" id="ARBA00023166"/>
    </source>
</evidence>
<dbReference type="InterPro" id="IPR018083">
    <property type="entry name" value="Sterol_reductase_CS"/>
</dbReference>
<gene>
    <name evidence="19" type="ORF">DSM5745_10420</name>
</gene>
<dbReference type="GO" id="GO:0000246">
    <property type="term" value="F:Delta24(24-1) sterol reductase activity"/>
    <property type="evidence" value="ECO:0007669"/>
    <property type="project" value="UniProtKB-EC"/>
</dbReference>